<keyword evidence="5" id="KW-1185">Reference proteome</keyword>
<name>A0ABY5MH46_9HYPH</name>
<evidence type="ECO:0000313" key="4">
    <source>
        <dbReference type="EMBL" id="UUP17344.1"/>
    </source>
</evidence>
<evidence type="ECO:0000256" key="1">
    <source>
        <dbReference type="ARBA" id="ARBA00023125"/>
    </source>
</evidence>
<dbReference type="Proteomes" id="UP001342418">
    <property type="component" value="Chromosome"/>
</dbReference>
<evidence type="ECO:0000259" key="3">
    <source>
        <dbReference type="PROSITE" id="PS50977"/>
    </source>
</evidence>
<dbReference type="Gene3D" id="1.10.357.10">
    <property type="entry name" value="Tetracycline Repressor, domain 2"/>
    <property type="match status" value="1"/>
</dbReference>
<dbReference type="Pfam" id="PF00440">
    <property type="entry name" value="TetR_N"/>
    <property type="match status" value="1"/>
</dbReference>
<feature type="DNA-binding region" description="H-T-H motif" evidence="2">
    <location>
        <begin position="37"/>
        <end position="56"/>
    </location>
</feature>
<keyword evidence="1 2" id="KW-0238">DNA-binding</keyword>
<evidence type="ECO:0000313" key="5">
    <source>
        <dbReference type="Proteomes" id="UP001342418"/>
    </source>
</evidence>
<dbReference type="InterPro" id="IPR009057">
    <property type="entry name" value="Homeodomain-like_sf"/>
</dbReference>
<protein>
    <submittedName>
        <fullName evidence="4">HTH-type transcriptional regulator MtrR</fullName>
    </submittedName>
</protein>
<accession>A0ABY5MH46</accession>
<gene>
    <name evidence="4" type="primary">mtrR</name>
    <name evidence="4" type="ORF">NTH_01808</name>
</gene>
<proteinExistence type="predicted"/>
<dbReference type="PRINTS" id="PR00455">
    <property type="entry name" value="HTHTETR"/>
</dbReference>
<evidence type="ECO:0000256" key="2">
    <source>
        <dbReference type="PROSITE-ProRule" id="PRU00335"/>
    </source>
</evidence>
<dbReference type="EMBL" id="CP030941">
    <property type="protein sequence ID" value="UUP17344.1"/>
    <property type="molecule type" value="Genomic_DNA"/>
</dbReference>
<dbReference type="PANTHER" id="PTHR30055">
    <property type="entry name" value="HTH-TYPE TRANSCRIPTIONAL REGULATOR RUTR"/>
    <property type="match status" value="1"/>
</dbReference>
<reference evidence="4 5" key="1">
    <citation type="submission" date="2018-07" db="EMBL/GenBank/DDBJ databases">
        <title>Genome sequence of Nitratireductor thuwali#1536.</title>
        <authorList>
            <person name="Michoud G."/>
            <person name="Merlino G."/>
            <person name="Sefrji F.O."/>
            <person name="Daffonchio D."/>
        </authorList>
    </citation>
    <scope>NUCLEOTIDE SEQUENCE [LARGE SCALE GENOMIC DNA]</scope>
    <source>
        <strain evidence="5">Nit1536</strain>
    </source>
</reference>
<dbReference type="PANTHER" id="PTHR30055:SF146">
    <property type="entry name" value="HTH-TYPE TRANSCRIPTIONAL DUAL REGULATOR CECR"/>
    <property type="match status" value="1"/>
</dbReference>
<dbReference type="PROSITE" id="PS50977">
    <property type="entry name" value="HTH_TETR_2"/>
    <property type="match status" value="1"/>
</dbReference>
<dbReference type="SUPFAM" id="SSF46689">
    <property type="entry name" value="Homeodomain-like"/>
    <property type="match status" value="1"/>
</dbReference>
<sequence length="203" mass="22524">MNTKNQKEEESVTDPRRARIVHAALEVFLAYGFSRTTMDDIARAAKLSRPALYLLFRNKADIFRAVGAALLEQSCVQAEEALKEGGTLDERLMKALDKALFHLTRMVDASPHGQELIDVENRIAADIVAEWRERLVRLFARAIAEEAAQRGTDLEAADMPPDELAAMLFDVLEGMRLRGLCGKAGEEGAGRMVRLICLAVSRL</sequence>
<feature type="domain" description="HTH tetR-type" evidence="3">
    <location>
        <begin position="14"/>
        <end position="74"/>
    </location>
</feature>
<organism evidence="4 5">
    <name type="scientific">Nitratireductor thuwali</name>
    <dbReference type="NCBI Taxonomy" id="2267699"/>
    <lineage>
        <taxon>Bacteria</taxon>
        <taxon>Pseudomonadati</taxon>
        <taxon>Pseudomonadota</taxon>
        <taxon>Alphaproteobacteria</taxon>
        <taxon>Hyphomicrobiales</taxon>
        <taxon>Phyllobacteriaceae</taxon>
        <taxon>Nitratireductor</taxon>
    </lineage>
</organism>
<dbReference type="InterPro" id="IPR050109">
    <property type="entry name" value="HTH-type_TetR-like_transc_reg"/>
</dbReference>
<dbReference type="InterPro" id="IPR001647">
    <property type="entry name" value="HTH_TetR"/>
</dbReference>